<dbReference type="GeneID" id="63716351"/>
<evidence type="ECO:0000259" key="5">
    <source>
        <dbReference type="Pfam" id="PF01743"/>
    </source>
</evidence>
<dbReference type="AlphaFoldDB" id="A0A151GHV9"/>
<evidence type="ECO:0000256" key="3">
    <source>
        <dbReference type="ARBA" id="ARBA00022884"/>
    </source>
</evidence>
<evidence type="ECO:0000256" key="1">
    <source>
        <dbReference type="ARBA" id="ARBA00007265"/>
    </source>
</evidence>
<dbReference type="GO" id="GO:0001680">
    <property type="term" value="P:tRNA 3'-terminal CCA addition"/>
    <property type="evidence" value="ECO:0007669"/>
    <property type="project" value="UniProtKB-ARBA"/>
</dbReference>
<keyword evidence="2 4" id="KW-0808">Transferase</keyword>
<dbReference type="SUPFAM" id="SSF81301">
    <property type="entry name" value="Nucleotidyltransferase"/>
    <property type="match status" value="1"/>
</dbReference>
<gene>
    <name evidence="6" type="ORF">DCS_03708</name>
</gene>
<keyword evidence="7" id="KW-1185">Reference proteome</keyword>
<comment type="similarity">
    <text evidence="1 4">Belongs to the tRNA nucleotidyltransferase/poly(A) polymerase family.</text>
</comment>
<dbReference type="Proteomes" id="UP000076580">
    <property type="component" value="Chromosome 02"/>
</dbReference>
<evidence type="ECO:0000256" key="4">
    <source>
        <dbReference type="RuleBase" id="RU003953"/>
    </source>
</evidence>
<evidence type="ECO:0000313" key="6">
    <source>
        <dbReference type="EMBL" id="KYK56705.1"/>
    </source>
</evidence>
<dbReference type="EMBL" id="LAYC01000002">
    <property type="protein sequence ID" value="KYK56705.1"/>
    <property type="molecule type" value="Genomic_DNA"/>
</dbReference>
<accession>A0A151GHV9</accession>
<dbReference type="GO" id="GO:0003723">
    <property type="term" value="F:RNA binding"/>
    <property type="evidence" value="ECO:0007669"/>
    <property type="project" value="UniProtKB-KW"/>
</dbReference>
<dbReference type="FunFam" id="3.30.460.10:FF:000019">
    <property type="entry name" value="tRNA nucleotidyltransferase cca2"/>
    <property type="match status" value="1"/>
</dbReference>
<protein>
    <submittedName>
        <fullName evidence="6">Putative tRNA nucleotidyltransferase</fullName>
    </submittedName>
</protein>
<dbReference type="FunCoup" id="A0A151GHV9">
    <property type="interactions" value="117"/>
</dbReference>
<organism evidence="6 7">
    <name type="scientific">Drechmeria coniospora</name>
    <name type="common">Nematophagous fungus</name>
    <name type="synonym">Meria coniospora</name>
    <dbReference type="NCBI Taxonomy" id="98403"/>
    <lineage>
        <taxon>Eukaryota</taxon>
        <taxon>Fungi</taxon>
        <taxon>Dikarya</taxon>
        <taxon>Ascomycota</taxon>
        <taxon>Pezizomycotina</taxon>
        <taxon>Sordariomycetes</taxon>
        <taxon>Hypocreomycetidae</taxon>
        <taxon>Hypocreales</taxon>
        <taxon>Ophiocordycipitaceae</taxon>
        <taxon>Drechmeria</taxon>
    </lineage>
</organism>
<keyword evidence="3 4" id="KW-0694">RNA-binding</keyword>
<dbReference type="InterPro" id="IPR043519">
    <property type="entry name" value="NT_sf"/>
</dbReference>
<dbReference type="GO" id="GO:0005739">
    <property type="term" value="C:mitochondrion"/>
    <property type="evidence" value="ECO:0007669"/>
    <property type="project" value="UniProtKB-ARBA"/>
</dbReference>
<dbReference type="STRING" id="98403.A0A151GHV9"/>
<dbReference type="PANTHER" id="PTHR13734">
    <property type="entry name" value="TRNA-NUCLEOTIDYLTRANSFERASE"/>
    <property type="match status" value="1"/>
</dbReference>
<evidence type="ECO:0000313" key="7">
    <source>
        <dbReference type="Proteomes" id="UP000076580"/>
    </source>
</evidence>
<name>A0A151GHV9_DRECN</name>
<dbReference type="InterPro" id="IPR002646">
    <property type="entry name" value="PolA_pol_head_dom"/>
</dbReference>
<dbReference type="GO" id="GO:0052927">
    <property type="term" value="F:CC tRNA cytidylyltransferase activity"/>
    <property type="evidence" value="ECO:0007669"/>
    <property type="project" value="TreeGrafter"/>
</dbReference>
<dbReference type="CDD" id="cd05398">
    <property type="entry name" value="NT_ClassII-CCAase"/>
    <property type="match status" value="1"/>
</dbReference>
<dbReference type="Pfam" id="PF01743">
    <property type="entry name" value="PolyA_pol"/>
    <property type="match status" value="1"/>
</dbReference>
<dbReference type="InParanoid" id="A0A151GHV9"/>
<dbReference type="PANTHER" id="PTHR13734:SF5">
    <property type="entry name" value="CCA TRNA NUCLEOTIDYLTRANSFERASE, MITOCHONDRIAL"/>
    <property type="match status" value="1"/>
</dbReference>
<reference evidence="6 7" key="1">
    <citation type="journal article" date="2016" name="Sci. Rep.">
        <title>Insights into Adaptations to a Near-Obligate Nematode Endoparasitic Lifestyle from the Finished Genome of Drechmeria coniospora.</title>
        <authorList>
            <person name="Zhang L."/>
            <person name="Zhou Z."/>
            <person name="Guo Q."/>
            <person name="Fokkens L."/>
            <person name="Miskei M."/>
            <person name="Pocsi I."/>
            <person name="Zhang W."/>
            <person name="Chen M."/>
            <person name="Wang L."/>
            <person name="Sun Y."/>
            <person name="Donzelli B.G."/>
            <person name="Gibson D.M."/>
            <person name="Nelson D.R."/>
            <person name="Luo J.G."/>
            <person name="Rep M."/>
            <person name="Liu H."/>
            <person name="Yang S."/>
            <person name="Wang J."/>
            <person name="Krasnoff S.B."/>
            <person name="Xu Y."/>
            <person name="Molnar I."/>
            <person name="Lin M."/>
        </authorList>
    </citation>
    <scope>NUCLEOTIDE SEQUENCE [LARGE SCALE GENOMIC DNA]</scope>
    <source>
        <strain evidence="6 7">ARSEF 6962</strain>
    </source>
</reference>
<dbReference type="RefSeq" id="XP_040656057.1">
    <property type="nucleotide sequence ID" value="XM_040801024.1"/>
</dbReference>
<proteinExistence type="inferred from homology"/>
<dbReference type="Gene3D" id="3.30.460.10">
    <property type="entry name" value="Beta Polymerase, domain 2"/>
    <property type="match status" value="1"/>
</dbReference>
<sequence>MIGPRSINLNPREQKLRSLLLDVCRSIDSAGDIGQPLVLRWAGGWVRDKLLGIESNDIDVAINAMTGIQFAQRMCDFCTTPAAIETHEIGDHDVGNLHNVSRNPDKSKHLETTMVKIFGLDVDFVNLRKETYADDSRNPLMEFGSPKEDALRRDATINALFYNLNTGFVEDFTSGLADMTACTIRTPLDPLQTFTDDPLRVLRLCLDYLLRNDNPESVGSRLVRSSDSLYLAWSLAAVSPWMTVDDPPNHSRKANSLPPVAIVAREGFKAPNKLTDVMAASHRHRKEILELKRVVCSKGPTMNRRDIFGMAIRRWEAHGGHWTLQVLSALLVEAMDQVEPRDDRGFHIDTSGPGCGAFCSSADRLDRNEDPSRESRETFIVGWESFVNHLVEIDVYDAPAIQRLVDGRSLAKALSTKPGRWTGKGLEICMEWQLRNPLVTDPQGAIDEVRKRWIELDGPSPHT</sequence>
<dbReference type="SUPFAM" id="SSF81891">
    <property type="entry name" value="Poly A polymerase C-terminal region-like"/>
    <property type="match status" value="2"/>
</dbReference>
<dbReference type="GO" id="GO:0052929">
    <property type="term" value="F:ATP:3'-cytidine-cytidine-tRNA adenylyltransferase activity"/>
    <property type="evidence" value="ECO:0007669"/>
    <property type="project" value="TreeGrafter"/>
</dbReference>
<comment type="caution">
    <text evidence="6">The sequence shown here is derived from an EMBL/GenBank/DDBJ whole genome shotgun (WGS) entry which is preliminary data.</text>
</comment>
<feature type="domain" description="Poly A polymerase head" evidence="5">
    <location>
        <begin position="40"/>
        <end position="185"/>
    </location>
</feature>
<evidence type="ECO:0000256" key="2">
    <source>
        <dbReference type="ARBA" id="ARBA00022679"/>
    </source>
</evidence>